<evidence type="ECO:0000313" key="1">
    <source>
        <dbReference type="EMBL" id="KAH9493897.1"/>
    </source>
</evidence>
<comment type="caution">
    <text evidence="1">The sequence shown here is derived from an EMBL/GenBank/DDBJ whole genome shotgun (WGS) entry which is preliminary data.</text>
</comment>
<accession>A0A922HMP8</accession>
<proteinExistence type="predicted"/>
<organism evidence="1 2">
    <name type="scientific">Dermatophagoides farinae</name>
    <name type="common">American house dust mite</name>
    <dbReference type="NCBI Taxonomy" id="6954"/>
    <lineage>
        <taxon>Eukaryota</taxon>
        <taxon>Metazoa</taxon>
        <taxon>Ecdysozoa</taxon>
        <taxon>Arthropoda</taxon>
        <taxon>Chelicerata</taxon>
        <taxon>Arachnida</taxon>
        <taxon>Acari</taxon>
        <taxon>Acariformes</taxon>
        <taxon>Sarcoptiformes</taxon>
        <taxon>Astigmata</taxon>
        <taxon>Psoroptidia</taxon>
        <taxon>Analgoidea</taxon>
        <taxon>Pyroglyphidae</taxon>
        <taxon>Dermatophagoidinae</taxon>
        <taxon>Dermatophagoides</taxon>
    </lineage>
</organism>
<evidence type="ECO:0000313" key="2">
    <source>
        <dbReference type="Proteomes" id="UP000790347"/>
    </source>
</evidence>
<reference evidence="1" key="1">
    <citation type="submission" date="2013-05" db="EMBL/GenBank/DDBJ databases">
        <authorList>
            <person name="Yim A.K.Y."/>
            <person name="Chan T.F."/>
            <person name="Ji K.M."/>
            <person name="Liu X.Y."/>
            <person name="Zhou J.W."/>
            <person name="Li R.Q."/>
            <person name="Yang K.Y."/>
            <person name="Li J."/>
            <person name="Li M."/>
            <person name="Law P.T.W."/>
            <person name="Wu Y.L."/>
            <person name="Cai Z.L."/>
            <person name="Qin H."/>
            <person name="Bao Y."/>
            <person name="Leung R.K.K."/>
            <person name="Ng P.K.S."/>
            <person name="Zou J."/>
            <person name="Zhong X.J."/>
            <person name="Ran P.X."/>
            <person name="Zhong N.S."/>
            <person name="Liu Z.G."/>
            <person name="Tsui S.K.W."/>
        </authorList>
    </citation>
    <scope>NUCLEOTIDE SEQUENCE</scope>
    <source>
        <strain evidence="1">Derf</strain>
        <tissue evidence="1">Whole organism</tissue>
    </source>
</reference>
<dbReference type="EMBL" id="ASGP02000008">
    <property type="protein sequence ID" value="KAH9493897.1"/>
    <property type="molecule type" value="Genomic_DNA"/>
</dbReference>
<gene>
    <name evidence="1" type="ORF">DERF_014624</name>
</gene>
<keyword evidence="2" id="KW-1185">Reference proteome</keyword>
<sequence>MPPFDPSCCGITFKLLELDRNINVNGIACAGTCIVTDLLLSIDDDENDQISSSSSSGSYVTV</sequence>
<dbReference type="AlphaFoldDB" id="A0A922HMP8"/>
<name>A0A922HMP8_DERFA</name>
<protein>
    <submittedName>
        <fullName evidence="1">Uncharacterized protein</fullName>
    </submittedName>
</protein>
<dbReference type="Proteomes" id="UP000790347">
    <property type="component" value="Unassembled WGS sequence"/>
</dbReference>
<reference evidence="1" key="2">
    <citation type="journal article" date="2022" name="Res Sq">
        <title>Comparative Genomics Reveals Insights into the Divergent Evolution of Astigmatic Mites and Household Pest Adaptations.</title>
        <authorList>
            <person name="Xiong Q."/>
            <person name="Wan A.T.-Y."/>
            <person name="Liu X.-Y."/>
            <person name="Fung C.S.-H."/>
            <person name="Xiao X."/>
            <person name="Malainual N."/>
            <person name="Hou J."/>
            <person name="Wang L."/>
            <person name="Wang M."/>
            <person name="Yang K."/>
            <person name="Cui Y."/>
            <person name="Leung E."/>
            <person name="Nong W."/>
            <person name="Shin S.-K."/>
            <person name="Au S."/>
            <person name="Jeong K.Y."/>
            <person name="Chew F.T."/>
            <person name="Hui J."/>
            <person name="Leung T.F."/>
            <person name="Tungtrongchitr A."/>
            <person name="Zhong N."/>
            <person name="Liu Z."/>
            <person name="Tsui S."/>
        </authorList>
    </citation>
    <scope>NUCLEOTIDE SEQUENCE</scope>
    <source>
        <strain evidence="1">Derf</strain>
        <tissue evidence="1">Whole organism</tissue>
    </source>
</reference>